<evidence type="ECO:0000259" key="6">
    <source>
        <dbReference type="Pfam" id="PF07980"/>
    </source>
</evidence>
<comment type="similarity">
    <text evidence="2">Belongs to the SusD family.</text>
</comment>
<evidence type="ECO:0000256" key="3">
    <source>
        <dbReference type="ARBA" id="ARBA00022729"/>
    </source>
</evidence>
<evidence type="ECO:0000256" key="5">
    <source>
        <dbReference type="ARBA" id="ARBA00023237"/>
    </source>
</evidence>
<comment type="subcellular location">
    <subcellularLocation>
        <location evidence="1">Cell outer membrane</location>
    </subcellularLocation>
</comment>
<evidence type="ECO:0000256" key="1">
    <source>
        <dbReference type="ARBA" id="ARBA00004442"/>
    </source>
</evidence>
<dbReference type="Pfam" id="PF14322">
    <property type="entry name" value="SusD-like_3"/>
    <property type="match status" value="1"/>
</dbReference>
<dbReference type="InterPro" id="IPR012944">
    <property type="entry name" value="SusD_RagB_dom"/>
</dbReference>
<name>A0A561P6G9_9BACT</name>
<proteinExistence type="inferred from homology"/>
<organism evidence="8 9">
    <name type="scientific">Chitinophaga polysaccharea</name>
    <dbReference type="NCBI Taxonomy" id="1293035"/>
    <lineage>
        <taxon>Bacteria</taxon>
        <taxon>Pseudomonadati</taxon>
        <taxon>Bacteroidota</taxon>
        <taxon>Chitinophagia</taxon>
        <taxon>Chitinophagales</taxon>
        <taxon>Chitinophagaceae</taxon>
        <taxon>Chitinophaga</taxon>
    </lineage>
</organism>
<keyword evidence="5" id="KW-0998">Cell outer membrane</keyword>
<evidence type="ECO:0000313" key="9">
    <source>
        <dbReference type="Proteomes" id="UP000320811"/>
    </source>
</evidence>
<dbReference type="AlphaFoldDB" id="A0A561P6G9"/>
<dbReference type="InterPro" id="IPR011990">
    <property type="entry name" value="TPR-like_helical_dom_sf"/>
</dbReference>
<accession>A0A561P6G9</accession>
<feature type="domain" description="SusD-like N-terminal" evidence="7">
    <location>
        <begin position="66"/>
        <end position="235"/>
    </location>
</feature>
<comment type="caution">
    <text evidence="8">The sequence shown here is derived from an EMBL/GenBank/DDBJ whole genome shotgun (WGS) entry which is preliminary data.</text>
</comment>
<keyword evidence="9" id="KW-1185">Reference proteome</keyword>
<dbReference type="RefSeq" id="WP_145674301.1">
    <property type="nucleotide sequence ID" value="NZ_VIWO01000012.1"/>
</dbReference>
<reference evidence="8 9" key="1">
    <citation type="submission" date="2019-06" db="EMBL/GenBank/DDBJ databases">
        <title>Sorghum-associated microbial communities from plants grown in Nebraska, USA.</title>
        <authorList>
            <person name="Schachtman D."/>
        </authorList>
    </citation>
    <scope>NUCLEOTIDE SEQUENCE [LARGE SCALE GENOMIC DNA]</scope>
    <source>
        <strain evidence="8 9">1209</strain>
    </source>
</reference>
<evidence type="ECO:0000259" key="7">
    <source>
        <dbReference type="Pfam" id="PF14322"/>
    </source>
</evidence>
<dbReference type="EMBL" id="VIWO01000012">
    <property type="protein sequence ID" value="TWF33664.1"/>
    <property type="molecule type" value="Genomic_DNA"/>
</dbReference>
<dbReference type="InterPro" id="IPR033985">
    <property type="entry name" value="SusD-like_N"/>
</dbReference>
<dbReference type="OrthoDB" id="630434at2"/>
<dbReference type="Proteomes" id="UP000320811">
    <property type="component" value="Unassembled WGS sequence"/>
</dbReference>
<keyword evidence="4" id="KW-0472">Membrane</keyword>
<gene>
    <name evidence="8" type="ORF">FHW36_112105</name>
</gene>
<dbReference type="Gene3D" id="1.25.40.390">
    <property type="match status" value="1"/>
</dbReference>
<feature type="domain" description="RagB/SusD" evidence="6">
    <location>
        <begin position="382"/>
        <end position="473"/>
    </location>
</feature>
<dbReference type="Pfam" id="PF07980">
    <property type="entry name" value="SusD_RagB"/>
    <property type="match status" value="1"/>
</dbReference>
<evidence type="ECO:0000256" key="2">
    <source>
        <dbReference type="ARBA" id="ARBA00006275"/>
    </source>
</evidence>
<evidence type="ECO:0000313" key="8">
    <source>
        <dbReference type="EMBL" id="TWF33664.1"/>
    </source>
</evidence>
<dbReference type="GO" id="GO:0009279">
    <property type="term" value="C:cell outer membrane"/>
    <property type="evidence" value="ECO:0007669"/>
    <property type="project" value="UniProtKB-SubCell"/>
</dbReference>
<dbReference type="SUPFAM" id="SSF48452">
    <property type="entry name" value="TPR-like"/>
    <property type="match status" value="1"/>
</dbReference>
<protein>
    <submittedName>
        <fullName evidence="8">SusD-like starch-binding protein associating with outer membrane</fullName>
    </submittedName>
</protein>
<keyword evidence="3" id="KW-0732">Signal</keyword>
<sequence length="508" mass="56612">MNKIYQAGLLALALCAGSCKKDYLNTTPTSSTNPAVTFESTTNAKLAVNGLAKMMTTQYLSSQGFNGEGTIKMYYGNYPGNHFFVNLSGWATLINGTLNENVSSIYDYYPWYYYYKIIANANAIITFIDAASGTDADKSFIKAQALTYRAYSYMMLAQLYGNRWADSDNGSAPGLVLRADMSDGDLKRSTLSESYAFIYKDLDNAIALYTSSGKSRAQNFEVNVNVAYAIYARAALNRQDYATAESYAVKARTGYPLMSVADYKAGFSNPNKEWIWSSYGASDETLYFYSYQAYIAYNASASAVRSTPKCISRELYNKIPDTDIRKDLFLDPKTDPYTTATGAAGAALKARAFKLYPDIYPTSNVFAYMQFKIKANDQPGVGNLNHFRSSEMYLIEAEAKYFQNKPAAEIQQVLTNLTQGSGRDANYTCTKTGTDLLAEIKTYRAIELWGEGFDWFDMKRWGDTIVRHNYAAGGNFLTALAVTITPQSNNKWTWKVPLKETDYNGALE</sequence>
<evidence type="ECO:0000256" key="4">
    <source>
        <dbReference type="ARBA" id="ARBA00023136"/>
    </source>
</evidence>